<reference evidence="1 2" key="1">
    <citation type="journal article" date="2019" name="Sci. Rep.">
        <title>Orb-weaving spider Araneus ventricosus genome elucidates the spidroin gene catalogue.</title>
        <authorList>
            <person name="Kono N."/>
            <person name="Nakamura H."/>
            <person name="Ohtoshi R."/>
            <person name="Moran D.A.P."/>
            <person name="Shinohara A."/>
            <person name="Yoshida Y."/>
            <person name="Fujiwara M."/>
            <person name="Mori M."/>
            <person name="Tomita M."/>
            <person name="Arakawa K."/>
        </authorList>
    </citation>
    <scope>NUCLEOTIDE SEQUENCE [LARGE SCALE GENOMIC DNA]</scope>
</reference>
<accession>A0A4Y2E9C9</accession>
<name>A0A4Y2E9C9_ARAVE</name>
<organism evidence="1 2">
    <name type="scientific">Araneus ventricosus</name>
    <name type="common">Orbweaver spider</name>
    <name type="synonym">Epeira ventricosa</name>
    <dbReference type="NCBI Taxonomy" id="182803"/>
    <lineage>
        <taxon>Eukaryota</taxon>
        <taxon>Metazoa</taxon>
        <taxon>Ecdysozoa</taxon>
        <taxon>Arthropoda</taxon>
        <taxon>Chelicerata</taxon>
        <taxon>Arachnida</taxon>
        <taxon>Araneae</taxon>
        <taxon>Araneomorphae</taxon>
        <taxon>Entelegynae</taxon>
        <taxon>Araneoidea</taxon>
        <taxon>Araneidae</taxon>
        <taxon>Araneus</taxon>
    </lineage>
</organism>
<evidence type="ECO:0000313" key="2">
    <source>
        <dbReference type="Proteomes" id="UP000499080"/>
    </source>
</evidence>
<dbReference type="EMBL" id="BGPR01000519">
    <property type="protein sequence ID" value="GBM24454.1"/>
    <property type="molecule type" value="Genomic_DNA"/>
</dbReference>
<protein>
    <submittedName>
        <fullName evidence="1">Uncharacterized protein</fullName>
    </submittedName>
</protein>
<sequence>MTRVTKAKKVTAYNSKFGVHDFRRELMFVSFQYIKHLQDPTTELAKRRTDRKISKLEAAYDNPNPVQRRLDENVATVEIANVKM</sequence>
<comment type="caution">
    <text evidence="1">The sequence shown here is derived from an EMBL/GenBank/DDBJ whole genome shotgun (WGS) entry which is preliminary data.</text>
</comment>
<keyword evidence="2" id="KW-1185">Reference proteome</keyword>
<dbReference type="Proteomes" id="UP000499080">
    <property type="component" value="Unassembled WGS sequence"/>
</dbReference>
<gene>
    <name evidence="1" type="ORF">AVEN_41101_1</name>
</gene>
<proteinExistence type="predicted"/>
<evidence type="ECO:0000313" key="1">
    <source>
        <dbReference type="EMBL" id="GBM24454.1"/>
    </source>
</evidence>
<dbReference type="AlphaFoldDB" id="A0A4Y2E9C9"/>